<dbReference type="InterPro" id="IPR023631">
    <property type="entry name" value="Amidase_dom"/>
</dbReference>
<dbReference type="PANTHER" id="PTHR11895:SF7">
    <property type="entry name" value="GLUTAMYL-TRNA(GLN) AMIDOTRANSFERASE SUBUNIT A, MITOCHONDRIAL"/>
    <property type="match status" value="1"/>
</dbReference>
<dbReference type="PANTHER" id="PTHR11895">
    <property type="entry name" value="TRANSAMIDASE"/>
    <property type="match status" value="1"/>
</dbReference>
<reference evidence="2" key="1">
    <citation type="submission" date="2018-06" db="EMBL/GenBank/DDBJ databases">
        <authorList>
            <person name="Zhirakovskaya E."/>
        </authorList>
    </citation>
    <scope>NUCLEOTIDE SEQUENCE</scope>
</reference>
<dbReference type="InterPro" id="IPR036928">
    <property type="entry name" value="AS_sf"/>
</dbReference>
<dbReference type="GO" id="GO:0003824">
    <property type="term" value="F:catalytic activity"/>
    <property type="evidence" value="ECO:0007669"/>
    <property type="project" value="InterPro"/>
</dbReference>
<gene>
    <name evidence="2" type="ORF">MNBD_ALPHA11-1676</name>
</gene>
<sequence>MSETLDKLDATAIAQKIRTGECSAKEVLEITIGKIEKYNPALNAIVTPLYDHALEAIENGLPDGPFSGVPFVIKDLVVSVAGIPSTAASRLCLKNIPTVDSEIVARHRRAGLVIVGKTNSSEFGLATATEPDLFGPTKNPWNPAHSPGGSSGGSAAAVAAGILPMGHATDGGGSIRIPAACCGLFGLKPTKARITAGPEGGEPLAGMAMQHCVSWSVRDSAALLDATAGPLPGDPYYPPAPKGTYLDASKRDPKRLKIAFSTTAPNGAMINDESAKATRDMAALCESLGHEVVEDSPKFDIETVQNGFLLVFQANTMANIMRMNGGKLPNAGMIEPLSMAVAERGMAMSATQYIHAIQSLHRETRNIAKFYEQYDFWLTPTLATPAPLTGYFKSEETDVDKWLAQILGFSPFTFLCNVTGQPAMTIPSGLTKDNLPVGSHFAAPYGAEELLFSLAGQLERASPWNDQRPAMDWIDNQAN</sequence>
<proteinExistence type="predicted"/>
<accession>A0A3B0U2V2</accession>
<name>A0A3B0U2V2_9ZZZZ</name>
<protein>
    <submittedName>
        <fullName evidence="2">Amidase MSMEG_6673</fullName>
    </submittedName>
</protein>
<dbReference type="AlphaFoldDB" id="A0A3B0U2V2"/>
<dbReference type="SUPFAM" id="SSF75304">
    <property type="entry name" value="Amidase signature (AS) enzymes"/>
    <property type="match status" value="1"/>
</dbReference>
<dbReference type="InterPro" id="IPR000120">
    <property type="entry name" value="Amidase"/>
</dbReference>
<feature type="domain" description="Amidase" evidence="1">
    <location>
        <begin position="26"/>
        <end position="451"/>
    </location>
</feature>
<dbReference type="PROSITE" id="PS00571">
    <property type="entry name" value="AMIDASES"/>
    <property type="match status" value="1"/>
</dbReference>
<dbReference type="InterPro" id="IPR020556">
    <property type="entry name" value="Amidase_CS"/>
</dbReference>
<dbReference type="Pfam" id="PF01425">
    <property type="entry name" value="Amidase"/>
    <property type="match status" value="1"/>
</dbReference>
<dbReference type="EMBL" id="UOEQ01000185">
    <property type="protein sequence ID" value="VAW18759.1"/>
    <property type="molecule type" value="Genomic_DNA"/>
</dbReference>
<dbReference type="Gene3D" id="3.90.1300.10">
    <property type="entry name" value="Amidase signature (AS) domain"/>
    <property type="match status" value="1"/>
</dbReference>
<evidence type="ECO:0000259" key="1">
    <source>
        <dbReference type="Pfam" id="PF01425"/>
    </source>
</evidence>
<evidence type="ECO:0000313" key="2">
    <source>
        <dbReference type="EMBL" id="VAW18759.1"/>
    </source>
</evidence>
<organism evidence="2">
    <name type="scientific">hydrothermal vent metagenome</name>
    <dbReference type="NCBI Taxonomy" id="652676"/>
    <lineage>
        <taxon>unclassified sequences</taxon>
        <taxon>metagenomes</taxon>
        <taxon>ecological metagenomes</taxon>
    </lineage>
</organism>